<reference evidence="2 3" key="1">
    <citation type="submission" date="2016-10" db="EMBL/GenBank/DDBJ databases">
        <authorList>
            <person name="de Groot N.N."/>
        </authorList>
    </citation>
    <scope>NUCLEOTIDE SEQUENCE [LARGE SCALE GENOMIC DNA]</scope>
    <source>
        <strain evidence="2 3">CGMCC 4.5681</strain>
    </source>
</reference>
<evidence type="ECO:0000256" key="1">
    <source>
        <dbReference type="SAM" id="SignalP"/>
    </source>
</evidence>
<feature type="signal peptide" evidence="1">
    <location>
        <begin position="1"/>
        <end position="31"/>
    </location>
</feature>
<evidence type="ECO:0000313" key="2">
    <source>
        <dbReference type="EMBL" id="SDK42782.1"/>
    </source>
</evidence>
<sequence length="137" mass="14085">MKRLLTKTALMGATAALAVTGTLATAAPASAASYGGQCGSGYGVVNHIDLPSNRGTVYLTYSSATGRNCVVTVRTTAGTATLVEAYLRRSSSSTWTKDSGNYTSYAGPIYVSAPGECVDWGGTIGTATLYRYDTNCG</sequence>
<feature type="chain" id="PRO_5011701534" description="Spore-associated protein A" evidence="1">
    <location>
        <begin position="32"/>
        <end position="137"/>
    </location>
</feature>
<keyword evidence="3" id="KW-1185">Reference proteome</keyword>
<name>A0A1G9BTJ6_9ACTN</name>
<dbReference type="EMBL" id="FNFB01000007">
    <property type="protein sequence ID" value="SDK42782.1"/>
    <property type="molecule type" value="Genomic_DNA"/>
</dbReference>
<protein>
    <recommendedName>
        <fullName evidence="4">Spore-associated protein A</fullName>
    </recommendedName>
</protein>
<dbReference type="AlphaFoldDB" id="A0A1G9BTJ6"/>
<organism evidence="2 3">
    <name type="scientific">Nonomuraea maritima</name>
    <dbReference type="NCBI Taxonomy" id="683260"/>
    <lineage>
        <taxon>Bacteria</taxon>
        <taxon>Bacillati</taxon>
        <taxon>Actinomycetota</taxon>
        <taxon>Actinomycetes</taxon>
        <taxon>Streptosporangiales</taxon>
        <taxon>Streptosporangiaceae</taxon>
        <taxon>Nonomuraea</taxon>
    </lineage>
</organism>
<dbReference type="Proteomes" id="UP000198683">
    <property type="component" value="Unassembled WGS sequence"/>
</dbReference>
<proteinExistence type="predicted"/>
<dbReference type="STRING" id="683260.SAMN05421874_107287"/>
<dbReference type="RefSeq" id="WP_393500403.1">
    <property type="nucleotide sequence ID" value="NZ_FNFB01000007.1"/>
</dbReference>
<evidence type="ECO:0008006" key="4">
    <source>
        <dbReference type="Google" id="ProtNLM"/>
    </source>
</evidence>
<accession>A0A1G9BTJ6</accession>
<keyword evidence="1" id="KW-0732">Signal</keyword>
<evidence type="ECO:0000313" key="3">
    <source>
        <dbReference type="Proteomes" id="UP000198683"/>
    </source>
</evidence>
<gene>
    <name evidence="2" type="ORF">SAMN05421874_107287</name>
</gene>